<dbReference type="InterPro" id="IPR029057">
    <property type="entry name" value="PRTase-like"/>
</dbReference>
<evidence type="ECO:0008006" key="4">
    <source>
        <dbReference type="Google" id="ProtNLM"/>
    </source>
</evidence>
<name>A0A2I1K8T4_9LACT</name>
<dbReference type="EMBL" id="PKGZ01000001">
    <property type="protein sequence ID" value="PKY92034.1"/>
    <property type="molecule type" value="Genomic_DNA"/>
</dbReference>
<organism evidence="2 3">
    <name type="scientific">Aerococcus christensenii</name>
    <dbReference type="NCBI Taxonomy" id="87541"/>
    <lineage>
        <taxon>Bacteria</taxon>
        <taxon>Bacillati</taxon>
        <taxon>Bacillota</taxon>
        <taxon>Bacilli</taxon>
        <taxon>Lactobacillales</taxon>
        <taxon>Aerococcaceae</taxon>
        <taxon>Aerococcus</taxon>
    </lineage>
</organism>
<dbReference type="Proteomes" id="UP000234775">
    <property type="component" value="Unassembled WGS sequence"/>
</dbReference>
<dbReference type="CDD" id="cd06223">
    <property type="entry name" value="PRTases_typeI"/>
    <property type="match status" value="1"/>
</dbReference>
<dbReference type="AlphaFoldDB" id="A0A2I1K8T4"/>
<comment type="caution">
    <text evidence="2">The sequence shown here is derived from an EMBL/GenBank/DDBJ whole genome shotgun (WGS) entry which is preliminary data.</text>
</comment>
<protein>
    <recommendedName>
        <fullName evidence="4">ComF family protein</fullName>
    </recommendedName>
</protein>
<keyword evidence="3" id="KW-1185">Reference proteome</keyword>
<evidence type="ECO:0000313" key="3">
    <source>
        <dbReference type="Proteomes" id="UP000234775"/>
    </source>
</evidence>
<dbReference type="PANTHER" id="PTHR47505:SF1">
    <property type="entry name" value="DNA UTILIZATION PROTEIN YHGH"/>
    <property type="match status" value="1"/>
</dbReference>
<proteinExistence type="inferred from homology"/>
<dbReference type="RefSeq" id="WP_101659375.1">
    <property type="nucleotide sequence ID" value="NZ_PKGZ01000001.1"/>
</dbReference>
<evidence type="ECO:0000256" key="1">
    <source>
        <dbReference type="ARBA" id="ARBA00008007"/>
    </source>
</evidence>
<dbReference type="InterPro" id="IPR000836">
    <property type="entry name" value="PRTase_dom"/>
</dbReference>
<comment type="similarity">
    <text evidence="1">Belongs to the ComF/GntX family.</text>
</comment>
<dbReference type="SUPFAM" id="SSF53271">
    <property type="entry name" value="PRTase-like"/>
    <property type="match status" value="1"/>
</dbReference>
<accession>A0A2I1K8T4</accession>
<evidence type="ECO:0000313" key="2">
    <source>
        <dbReference type="EMBL" id="PKY92034.1"/>
    </source>
</evidence>
<sequence length="223" mass="26162">MTKCLLCEKRYHSVITLRQFLMFKEEQDVLCPTCQAGFEYLESPVCPGCGREKTKKLCLDCEKWKKKEGEILRNRALFAYNATFKTWLHAVKMQGDIRLAGCLSHPLKQLYHDFSSYIWIPLPSSNENLRKRGFHQTILFLKEAKIPYQMVFEVEDSGEKQAYRNRYERLHHEREIWIHHLEKLTKPVILFDDVYTTGATMHQMASALKRAGVYSVQGITLAR</sequence>
<dbReference type="Gene3D" id="3.40.50.2020">
    <property type="match status" value="1"/>
</dbReference>
<reference evidence="2 3" key="1">
    <citation type="submission" date="2017-12" db="EMBL/GenBank/DDBJ databases">
        <title>Phylogenetic diversity of female urinary microbiome.</title>
        <authorList>
            <person name="Thomas-White K."/>
            <person name="Wolfe A.J."/>
        </authorList>
    </citation>
    <scope>NUCLEOTIDE SEQUENCE [LARGE SCALE GENOMIC DNA]</scope>
    <source>
        <strain evidence="2 3">UMB0844</strain>
    </source>
</reference>
<gene>
    <name evidence="2" type="ORF">CYJ27_00940</name>
</gene>
<dbReference type="InterPro" id="IPR051910">
    <property type="entry name" value="ComF/GntX_DNA_util-trans"/>
</dbReference>
<dbReference type="PANTHER" id="PTHR47505">
    <property type="entry name" value="DNA UTILIZATION PROTEIN YHGH"/>
    <property type="match status" value="1"/>
</dbReference>